<proteinExistence type="predicted"/>
<protein>
    <submittedName>
        <fullName evidence="1">HEPN domain-containing protein</fullName>
    </submittedName>
</protein>
<dbReference type="OrthoDB" id="70453at2157"/>
<dbReference type="GeneID" id="24791909"/>
<reference evidence="1 2" key="1">
    <citation type="submission" date="2013-12" db="EMBL/GenBank/DDBJ databases">
        <title>The complete genome sequence of Methanobacterium sp. BRM9.</title>
        <authorList>
            <consortium name="Pastoral Greenhouse Gas Research Consortium"/>
            <person name="Kelly W.J."/>
            <person name="Leahy S.C."/>
            <person name="Perry R."/>
            <person name="Li D."/>
            <person name="Altermann E."/>
            <person name="Lambie S.C."/>
            <person name="Attwood G.T."/>
        </authorList>
    </citation>
    <scope>NUCLEOTIDE SEQUENCE [LARGE SCALE GENOMIC DNA]</scope>
    <source>
        <strain evidence="1 2">BRM9</strain>
    </source>
</reference>
<evidence type="ECO:0000313" key="1">
    <source>
        <dbReference type="EMBL" id="AIS31575.1"/>
    </source>
</evidence>
<dbReference type="KEGG" id="mfc:BRM9_0755"/>
<dbReference type="Gene3D" id="1.20.120.330">
    <property type="entry name" value="Nucleotidyltransferases domain 2"/>
    <property type="match status" value="1"/>
</dbReference>
<dbReference type="EMBL" id="CP006933">
    <property type="protein sequence ID" value="AIS31575.1"/>
    <property type="molecule type" value="Genomic_DNA"/>
</dbReference>
<evidence type="ECO:0000313" key="2">
    <source>
        <dbReference type="Proteomes" id="UP000029661"/>
    </source>
</evidence>
<sequence length="176" mass="20293">MLDPERIKIAESNFRKDLNEGLIKKVAPEENLIDALHDNALESLNVADFLNKEDFSPLWVIVSSYYSMYYMAKAVLISIGFKVSVEVSHRVTGDALIVLVRNKLKKQLFEDLDEARTEFDEIDNLTDDIIELYDLEHKKRNDSQYVLGYDVKASKAGTSLERAKKFVYELEKLIIE</sequence>
<dbReference type="AlphaFoldDB" id="A0A089ZF80"/>
<gene>
    <name evidence="1" type="ORF">BRM9_0755</name>
</gene>
<dbReference type="RefSeq" id="WP_048084862.1">
    <property type="nucleotide sequence ID" value="NZ_CP006933.1"/>
</dbReference>
<dbReference type="Proteomes" id="UP000029661">
    <property type="component" value="Chromosome"/>
</dbReference>
<name>A0A089ZF80_METFO</name>
<organism evidence="1 2">
    <name type="scientific">Methanobacterium formicicum</name>
    <dbReference type="NCBI Taxonomy" id="2162"/>
    <lineage>
        <taxon>Archaea</taxon>
        <taxon>Methanobacteriati</taxon>
        <taxon>Methanobacteriota</taxon>
        <taxon>Methanomada group</taxon>
        <taxon>Methanobacteria</taxon>
        <taxon>Methanobacteriales</taxon>
        <taxon>Methanobacteriaceae</taxon>
        <taxon>Methanobacterium</taxon>
    </lineage>
</organism>
<accession>A0A089ZF80</accession>